<name>A0ABQ0CL88_9HYPO</name>
<sequence>MANTLSLTAEHGTYLQGLHHNSNPADANIWSPTSAAEEMSSDAFKWPAVPPACHTAPETPDFLARIEQVLRIDDAGLAAAPPCKTGPVRSSSSAYPSAGHNTPRVQSPVSEYHQGNRLSFSGLSKFGRANDDLSNLRSSSPASACSETGIEGVADTSHHELVADTAAAITEWQDAGEPLRKVTYNNYALADSSELFPSDSLSQQQKDDFSLSPSTPPSPAMDPTAASCTSSHDSDALNNLGHQYDGTLDARRNGSPEVKHRPAPALDGSSRPFHPSSKRKASTFSLRSLTRSLTKRRRLAAIRQWASRVYHTSSRRLAEAYRRFKKKHHQVRPGANGPWDHGHPARGEAPAQSVNGEPKGSNAVFEFERRRRSEDWWKDGVSRYRAPSGMFATK</sequence>
<protein>
    <submittedName>
        <fullName evidence="2">Uncharacterized protein</fullName>
    </submittedName>
</protein>
<accession>A0ABQ0CL88</accession>
<feature type="region of interest" description="Disordered" evidence="1">
    <location>
        <begin position="328"/>
        <end position="366"/>
    </location>
</feature>
<evidence type="ECO:0000256" key="1">
    <source>
        <dbReference type="SAM" id="MobiDB-lite"/>
    </source>
</evidence>
<feature type="compositionally biased region" description="Polar residues" evidence="1">
    <location>
        <begin position="88"/>
        <end position="109"/>
    </location>
</feature>
<comment type="caution">
    <text evidence="2">The sequence shown here is derived from an EMBL/GenBank/DDBJ whole genome shotgun (WGS) entry which is preliminary data.</text>
</comment>
<gene>
    <name evidence="2" type="primary">g2581</name>
    <name evidence="2" type="ORF">EsDP_00002581</name>
</gene>
<organism evidence="2 3">
    <name type="scientific">Epichloe bromicola</name>
    <dbReference type="NCBI Taxonomy" id="79588"/>
    <lineage>
        <taxon>Eukaryota</taxon>
        <taxon>Fungi</taxon>
        <taxon>Dikarya</taxon>
        <taxon>Ascomycota</taxon>
        <taxon>Pezizomycotina</taxon>
        <taxon>Sordariomycetes</taxon>
        <taxon>Hypocreomycetidae</taxon>
        <taxon>Hypocreales</taxon>
        <taxon>Clavicipitaceae</taxon>
        <taxon>Epichloe</taxon>
    </lineage>
</organism>
<feature type="compositionally biased region" description="Basic and acidic residues" evidence="1">
    <location>
        <begin position="248"/>
        <end position="260"/>
    </location>
</feature>
<dbReference type="Proteomes" id="UP001562357">
    <property type="component" value="Unassembled WGS sequence"/>
</dbReference>
<proteinExistence type="predicted"/>
<reference evidence="3" key="1">
    <citation type="submission" date="2024-06" db="EMBL/GenBank/DDBJ databases">
        <title>Draft Genome Sequences of Epichloe bromicola Strains Isolated from Elymus ciliaris.</title>
        <authorList>
            <consortium name="Epichloe bromicola genome sequencing consortium"/>
            <person name="Miura A."/>
            <person name="Imano S."/>
            <person name="Ashida A."/>
            <person name="Sato I."/>
            <person name="Chiba S."/>
            <person name="Tanaka A."/>
            <person name="Camagna M."/>
            <person name="Takemoto D."/>
        </authorList>
    </citation>
    <scope>NUCLEOTIDE SEQUENCE [LARGE SCALE GENOMIC DNA]</scope>
    <source>
        <strain evidence="3">DP</strain>
    </source>
</reference>
<evidence type="ECO:0000313" key="3">
    <source>
        <dbReference type="Proteomes" id="UP001562357"/>
    </source>
</evidence>
<dbReference type="EMBL" id="BAAFGZ010000071">
    <property type="protein sequence ID" value="GAB0134200.1"/>
    <property type="molecule type" value="Genomic_DNA"/>
</dbReference>
<feature type="region of interest" description="Disordered" evidence="1">
    <location>
        <begin position="197"/>
        <end position="284"/>
    </location>
</feature>
<feature type="region of interest" description="Disordered" evidence="1">
    <location>
        <begin position="81"/>
        <end position="109"/>
    </location>
</feature>
<feature type="compositionally biased region" description="Polar residues" evidence="1">
    <location>
        <begin position="226"/>
        <end position="241"/>
    </location>
</feature>
<keyword evidence="3" id="KW-1185">Reference proteome</keyword>
<evidence type="ECO:0000313" key="2">
    <source>
        <dbReference type="EMBL" id="GAB0134200.1"/>
    </source>
</evidence>